<proteinExistence type="predicted"/>
<protein>
    <submittedName>
        <fullName evidence="2">Uncharacterized protein</fullName>
    </submittedName>
</protein>
<feature type="compositionally biased region" description="Polar residues" evidence="1">
    <location>
        <begin position="182"/>
        <end position="194"/>
    </location>
</feature>
<gene>
    <name evidence="2" type="ORF">GCM10025865_15510</name>
</gene>
<feature type="compositionally biased region" description="Low complexity" evidence="1">
    <location>
        <begin position="112"/>
        <end position="181"/>
    </location>
</feature>
<feature type="region of interest" description="Disordered" evidence="1">
    <location>
        <begin position="112"/>
        <end position="194"/>
    </location>
</feature>
<keyword evidence="3" id="KW-1185">Reference proteome</keyword>
<dbReference type="Proteomes" id="UP001321475">
    <property type="component" value="Chromosome"/>
</dbReference>
<reference evidence="3" key="1">
    <citation type="journal article" date="2019" name="Int. J. Syst. Evol. Microbiol.">
        <title>The Global Catalogue of Microorganisms (GCM) 10K type strain sequencing project: providing services to taxonomists for standard genome sequencing and annotation.</title>
        <authorList>
            <consortium name="The Broad Institute Genomics Platform"/>
            <consortium name="The Broad Institute Genome Sequencing Center for Infectious Disease"/>
            <person name="Wu L."/>
            <person name="Ma J."/>
        </authorList>
    </citation>
    <scope>NUCLEOTIDE SEQUENCE [LARGE SCALE GENOMIC DNA]</scope>
    <source>
        <strain evidence="3">NBRC 108565</strain>
    </source>
</reference>
<dbReference type="RefSeq" id="WP_286219246.1">
    <property type="nucleotide sequence ID" value="NZ_AP027729.1"/>
</dbReference>
<dbReference type="EMBL" id="AP027729">
    <property type="protein sequence ID" value="BDZ42252.1"/>
    <property type="molecule type" value="Genomic_DNA"/>
</dbReference>
<accession>A0ABN6XBP7</accession>
<organism evidence="2 3">
    <name type="scientific">Paraoerskovia sediminicola</name>
    <dbReference type="NCBI Taxonomy" id="1138587"/>
    <lineage>
        <taxon>Bacteria</taxon>
        <taxon>Bacillati</taxon>
        <taxon>Actinomycetota</taxon>
        <taxon>Actinomycetes</taxon>
        <taxon>Micrococcales</taxon>
        <taxon>Cellulomonadaceae</taxon>
        <taxon>Paraoerskovia</taxon>
    </lineage>
</organism>
<name>A0ABN6XBP7_9CELL</name>
<evidence type="ECO:0000256" key="1">
    <source>
        <dbReference type="SAM" id="MobiDB-lite"/>
    </source>
</evidence>
<evidence type="ECO:0000313" key="2">
    <source>
        <dbReference type="EMBL" id="BDZ42252.1"/>
    </source>
</evidence>
<sequence length="194" mass="19019">MLPTTAEQSCTADGETACLAVLVLDGDNNRIGGAEAEVTGPENFSETVTSTEEGLPAVPTSTVGEYTVTIDESTLPDDAQLGEGAATEITVIAQLGSTARAAFRVGVDAAPTTDATDSATDSGDASTATDSGSSSPPRSAGSRSARSGSRSAPGSGSGSSSPSPRSGSASSTAPRGSRASPTVSRSPSGRCSRS</sequence>
<evidence type="ECO:0000313" key="3">
    <source>
        <dbReference type="Proteomes" id="UP001321475"/>
    </source>
</evidence>